<protein>
    <submittedName>
        <fullName evidence="2">Uncharacterized protein</fullName>
    </submittedName>
</protein>
<evidence type="ECO:0000313" key="3">
    <source>
        <dbReference type="Proteomes" id="UP001497512"/>
    </source>
</evidence>
<dbReference type="Proteomes" id="UP001497512">
    <property type="component" value="Chromosome 17"/>
</dbReference>
<gene>
    <name evidence="2" type="ORF">CSSPTR1EN2_LOCUS9231</name>
</gene>
<evidence type="ECO:0000256" key="1">
    <source>
        <dbReference type="SAM" id="MobiDB-lite"/>
    </source>
</evidence>
<reference evidence="2" key="1">
    <citation type="submission" date="2024-02" db="EMBL/GenBank/DDBJ databases">
        <authorList>
            <consortium name="ELIXIR-Norway"/>
            <consortium name="Elixir Norway"/>
        </authorList>
    </citation>
    <scope>NUCLEOTIDE SEQUENCE</scope>
</reference>
<keyword evidence="3" id="KW-1185">Reference proteome</keyword>
<evidence type="ECO:0000313" key="2">
    <source>
        <dbReference type="EMBL" id="CAK9208534.1"/>
    </source>
</evidence>
<dbReference type="EMBL" id="OZ019909">
    <property type="protein sequence ID" value="CAK9208534.1"/>
    <property type="molecule type" value="Genomic_DNA"/>
</dbReference>
<accession>A0ABP0TYT5</accession>
<feature type="compositionally biased region" description="Polar residues" evidence="1">
    <location>
        <begin position="147"/>
        <end position="158"/>
    </location>
</feature>
<feature type="region of interest" description="Disordered" evidence="1">
    <location>
        <begin position="105"/>
        <end position="133"/>
    </location>
</feature>
<organism evidence="2 3">
    <name type="scientific">Sphagnum troendelagicum</name>
    <dbReference type="NCBI Taxonomy" id="128251"/>
    <lineage>
        <taxon>Eukaryota</taxon>
        <taxon>Viridiplantae</taxon>
        <taxon>Streptophyta</taxon>
        <taxon>Embryophyta</taxon>
        <taxon>Bryophyta</taxon>
        <taxon>Sphagnophytina</taxon>
        <taxon>Sphagnopsida</taxon>
        <taxon>Sphagnales</taxon>
        <taxon>Sphagnaceae</taxon>
        <taxon>Sphagnum</taxon>
    </lineage>
</organism>
<feature type="region of interest" description="Disordered" evidence="1">
    <location>
        <begin position="147"/>
        <end position="170"/>
    </location>
</feature>
<name>A0ABP0TYT5_9BRYO</name>
<proteinExistence type="predicted"/>
<sequence>MIEAPHGDPQQQLQLQLSAMVPAAGQNCCTIQGINASTLSLSIEQYAVKFHVNRCWNNLPQVQCRPAPDEVAFNYEYVDDTVPGSASTQSYDPFSFDLSAGNVLGGNDDTTGTTSHEPYDSVPAATHTSRSPAARFAETYYNTSRSIPESLWDTSDSTPLPDYRTADSPE</sequence>